<dbReference type="GO" id="GO:0006098">
    <property type="term" value="P:pentose-phosphate shunt"/>
    <property type="evidence" value="ECO:0007669"/>
    <property type="project" value="UniProtKB-UniRule"/>
</dbReference>
<comment type="cofactor">
    <cofactor evidence="10 13">
        <name>a divalent metal cation</name>
        <dbReference type="ChEBI" id="CHEBI:60240"/>
    </cofactor>
    <text evidence="10 13">Binds 1 divalent metal cation per subunit.</text>
</comment>
<name>B0VJR3_CLOAI</name>
<keyword evidence="10 11" id="KW-0119">Carbohydrate metabolism</keyword>
<feature type="binding site" evidence="14">
    <location>
        <position position="178"/>
    </location>
    <ligand>
        <name>substrate</name>
    </ligand>
</feature>
<feature type="binding site" evidence="10 13">
    <location>
        <position position="67"/>
    </location>
    <ligand>
        <name>a divalent metal cation</name>
        <dbReference type="ChEBI" id="CHEBI:60240"/>
    </ligand>
</feature>
<dbReference type="HOGENOM" id="CLU_054856_2_1_0"/>
<dbReference type="PANTHER" id="PTHR11749">
    <property type="entry name" value="RIBULOSE-5-PHOSPHATE-3-EPIMERASE"/>
    <property type="match status" value="1"/>
</dbReference>
<dbReference type="SUPFAM" id="SSF51366">
    <property type="entry name" value="Ribulose-phoshate binding barrel"/>
    <property type="match status" value="1"/>
</dbReference>
<feature type="binding site" evidence="10 13">
    <location>
        <position position="34"/>
    </location>
    <ligand>
        <name>a divalent metal cation</name>
        <dbReference type="ChEBI" id="CHEBI:60240"/>
    </ligand>
</feature>
<evidence type="ECO:0000256" key="5">
    <source>
        <dbReference type="ARBA" id="ARBA00001954"/>
    </source>
</evidence>
<dbReference type="GO" id="GO:0004750">
    <property type="term" value="F:D-ribulose-phosphate 3-epimerase activity"/>
    <property type="evidence" value="ECO:0007669"/>
    <property type="project" value="UniProtKB-UniRule"/>
</dbReference>
<dbReference type="KEGG" id="caci:CLOAM1603"/>
<comment type="cofactor">
    <cofactor evidence="3">
        <name>Co(2+)</name>
        <dbReference type="ChEBI" id="CHEBI:48828"/>
    </cofactor>
</comment>
<dbReference type="AlphaFoldDB" id="B0VJR3"/>
<gene>
    <name evidence="10 15" type="primary">rpe</name>
    <name evidence="15" type="ordered locus">CLOAM1603</name>
</gene>
<keyword evidence="9 10" id="KW-0413">Isomerase</keyword>
<evidence type="ECO:0000256" key="10">
    <source>
        <dbReference type="HAMAP-Rule" id="MF_02227"/>
    </source>
</evidence>
<keyword evidence="8 10" id="KW-0479">Metal-binding</keyword>
<dbReference type="GO" id="GO:0019323">
    <property type="term" value="P:pentose catabolic process"/>
    <property type="evidence" value="ECO:0007669"/>
    <property type="project" value="UniProtKB-UniRule"/>
</dbReference>
<dbReference type="PROSITE" id="PS01085">
    <property type="entry name" value="RIBUL_P_3_EPIMER_1"/>
    <property type="match status" value="1"/>
</dbReference>
<comment type="cofactor">
    <cofactor evidence="2">
        <name>Mn(2+)</name>
        <dbReference type="ChEBI" id="CHEBI:29035"/>
    </cofactor>
</comment>
<evidence type="ECO:0000256" key="13">
    <source>
        <dbReference type="PIRSR" id="PIRSR001461-2"/>
    </source>
</evidence>
<dbReference type="RefSeq" id="WP_015425299.1">
    <property type="nucleotide sequence ID" value="NC_020449.1"/>
</dbReference>
<dbReference type="HAMAP" id="MF_02227">
    <property type="entry name" value="RPE"/>
    <property type="match status" value="1"/>
</dbReference>
<comment type="catalytic activity">
    <reaction evidence="1 10 11">
        <text>D-ribulose 5-phosphate = D-xylulose 5-phosphate</text>
        <dbReference type="Rhea" id="RHEA:13677"/>
        <dbReference type="ChEBI" id="CHEBI:57737"/>
        <dbReference type="ChEBI" id="CHEBI:58121"/>
        <dbReference type="EC" id="5.1.3.1"/>
    </reaction>
</comment>
<dbReference type="OrthoDB" id="1645589at2"/>
<dbReference type="Gene3D" id="3.20.20.70">
    <property type="entry name" value="Aldolase class I"/>
    <property type="match status" value="1"/>
</dbReference>
<evidence type="ECO:0000256" key="9">
    <source>
        <dbReference type="ARBA" id="ARBA00023235"/>
    </source>
</evidence>
<dbReference type="FunFam" id="3.20.20.70:FF:000004">
    <property type="entry name" value="Ribulose-phosphate 3-epimerase"/>
    <property type="match status" value="1"/>
</dbReference>
<dbReference type="InterPro" id="IPR026019">
    <property type="entry name" value="Ribul_P_3_epim"/>
</dbReference>
<evidence type="ECO:0000256" key="14">
    <source>
        <dbReference type="PIRSR" id="PIRSR001461-3"/>
    </source>
</evidence>
<feature type="binding site" evidence="10 13">
    <location>
        <position position="176"/>
    </location>
    <ligand>
        <name>a divalent metal cation</name>
        <dbReference type="ChEBI" id="CHEBI:60240"/>
    </ligand>
</feature>
<dbReference type="InterPro" id="IPR011060">
    <property type="entry name" value="RibuloseP-bd_barrel"/>
</dbReference>
<evidence type="ECO:0000313" key="16">
    <source>
        <dbReference type="Proteomes" id="UP000002019"/>
    </source>
</evidence>
<dbReference type="NCBIfam" id="TIGR01163">
    <property type="entry name" value="rpe"/>
    <property type="match status" value="1"/>
</dbReference>
<feature type="binding site" evidence="10 14">
    <location>
        <position position="67"/>
    </location>
    <ligand>
        <name>substrate</name>
    </ligand>
</feature>
<sequence>MQKTQIAPSLLAADFGNLDSEITSLEAAGADILHLDIMDGHYVPNLSFGFPVIRTIRFLSKLPLDVHLMVTNPDFHISLLLDMDVQWVSFHQETFYHSHRLIQTLKEKGIKAGLALNPGTPIGTLEALLPDLDYILVMSVNPGFSAQDFIPSAIYKIWDLYNLRKKNNYRYLIEVDGGVTAANAKALKEAGTDILVSASYIFSSHDYSQAISALRNA</sequence>
<feature type="binding site" evidence="10 14">
    <location>
        <begin position="198"/>
        <end position="199"/>
    </location>
    <ligand>
        <name>substrate</name>
    </ligand>
</feature>
<evidence type="ECO:0000256" key="4">
    <source>
        <dbReference type="ARBA" id="ARBA00001947"/>
    </source>
</evidence>
<protein>
    <recommendedName>
        <fullName evidence="7 10">Ribulose-phosphate 3-epimerase</fullName>
        <ecNumber evidence="7 10">5.1.3.1</ecNumber>
    </recommendedName>
</protein>
<comment type="function">
    <text evidence="10">Catalyzes the reversible epimerization of D-ribulose 5-phosphate to D-xylulose 5-phosphate.</text>
</comment>
<feature type="active site" description="Proton acceptor" evidence="10 12">
    <location>
        <position position="36"/>
    </location>
</feature>
<dbReference type="NCBIfam" id="NF004076">
    <property type="entry name" value="PRK05581.1-4"/>
    <property type="match status" value="1"/>
</dbReference>
<feature type="binding site" evidence="10 14">
    <location>
        <position position="9"/>
    </location>
    <ligand>
        <name>substrate</name>
    </ligand>
</feature>
<reference evidence="15 16" key="1">
    <citation type="journal article" date="2008" name="J. Bacteriol.">
        <title>'Candidatus Cloacamonas acidaminovorans': genome sequence reconstruction provides a first glimpse of a new bacterial division.</title>
        <authorList>
            <person name="Pelletier E."/>
            <person name="Kreimeyer A."/>
            <person name="Bocs S."/>
            <person name="Rouy Z."/>
            <person name="Gyapay G."/>
            <person name="Chouari R."/>
            <person name="Riviere D."/>
            <person name="Ganesan A."/>
            <person name="Daegelen P."/>
            <person name="Sghir A."/>
            <person name="Cohen G.N."/>
            <person name="Medigue C."/>
            <person name="Weissenbach J."/>
            <person name="Le Paslier D."/>
        </authorList>
    </citation>
    <scope>NUCLEOTIDE SEQUENCE [LARGE SCALE GENOMIC DNA]</scope>
    <source>
        <strain evidence="16">Evry</strain>
    </source>
</reference>
<dbReference type="PIRSF" id="PIRSF001461">
    <property type="entry name" value="RPE"/>
    <property type="match status" value="1"/>
</dbReference>
<evidence type="ECO:0000256" key="6">
    <source>
        <dbReference type="ARBA" id="ARBA00009541"/>
    </source>
</evidence>
<evidence type="ECO:0000256" key="11">
    <source>
        <dbReference type="PIRNR" id="PIRNR001461"/>
    </source>
</evidence>
<comment type="cofactor">
    <cofactor evidence="5">
        <name>Fe(2+)</name>
        <dbReference type="ChEBI" id="CHEBI:29033"/>
    </cofactor>
</comment>
<dbReference type="EMBL" id="CU466930">
    <property type="protein sequence ID" value="CAO81441.1"/>
    <property type="molecule type" value="Genomic_DNA"/>
</dbReference>
<evidence type="ECO:0000256" key="8">
    <source>
        <dbReference type="ARBA" id="ARBA00022723"/>
    </source>
</evidence>
<feature type="binding site" evidence="10 13">
    <location>
        <position position="36"/>
    </location>
    <ligand>
        <name>a divalent metal cation</name>
        <dbReference type="ChEBI" id="CHEBI:60240"/>
    </ligand>
</feature>
<proteinExistence type="inferred from homology"/>
<dbReference type="Pfam" id="PF00834">
    <property type="entry name" value="Ribul_P_3_epim"/>
    <property type="match status" value="1"/>
</dbReference>
<dbReference type="InterPro" id="IPR000056">
    <property type="entry name" value="Ribul_P_3_epim-like"/>
</dbReference>
<dbReference type="STRING" id="459349.CLOAM1603"/>
<comment type="pathway">
    <text evidence="10">Carbohydrate degradation.</text>
</comment>
<dbReference type="Proteomes" id="UP000002019">
    <property type="component" value="Chromosome"/>
</dbReference>
<keyword evidence="13" id="KW-0170">Cobalt</keyword>
<evidence type="ECO:0000313" key="15">
    <source>
        <dbReference type="EMBL" id="CAO81441.1"/>
    </source>
</evidence>
<organism evidence="15 16">
    <name type="scientific">Cloacimonas acidaminovorans (strain Evry)</name>
    <dbReference type="NCBI Taxonomy" id="459349"/>
    <lineage>
        <taxon>Bacteria</taxon>
        <taxon>Pseudomonadati</taxon>
        <taxon>Candidatus Cloacimonadota</taxon>
        <taxon>Candidatus Cloacimonadia</taxon>
        <taxon>Candidatus Cloacimonadales</taxon>
        <taxon>Candidatus Cloacimonadaceae</taxon>
        <taxon>Candidatus Cloacimonas</taxon>
    </lineage>
</organism>
<comment type="cofactor">
    <cofactor evidence="4">
        <name>Zn(2+)</name>
        <dbReference type="ChEBI" id="CHEBI:29105"/>
    </cofactor>
</comment>
<feature type="active site" description="Proton donor" evidence="10 12">
    <location>
        <position position="176"/>
    </location>
</feature>
<evidence type="ECO:0000256" key="3">
    <source>
        <dbReference type="ARBA" id="ARBA00001941"/>
    </source>
</evidence>
<dbReference type="CDD" id="cd00429">
    <property type="entry name" value="RPE"/>
    <property type="match status" value="1"/>
</dbReference>
<accession>B0VJR3</accession>
<comment type="caution">
    <text evidence="10">Lacks conserved residue(s) required for the propagation of feature annotation.</text>
</comment>
<evidence type="ECO:0000256" key="1">
    <source>
        <dbReference type="ARBA" id="ARBA00001782"/>
    </source>
</evidence>
<evidence type="ECO:0000256" key="12">
    <source>
        <dbReference type="PIRSR" id="PIRSR001461-1"/>
    </source>
</evidence>
<dbReference type="InterPro" id="IPR013785">
    <property type="entry name" value="Aldolase_TIM"/>
</dbReference>
<keyword evidence="16" id="KW-1185">Reference proteome</keyword>
<keyword evidence="13" id="KW-0464">Manganese</keyword>
<keyword evidence="13" id="KW-0862">Zinc</keyword>
<evidence type="ECO:0000256" key="7">
    <source>
        <dbReference type="ARBA" id="ARBA00013188"/>
    </source>
</evidence>
<dbReference type="GO" id="GO:0005737">
    <property type="term" value="C:cytoplasm"/>
    <property type="evidence" value="ECO:0007669"/>
    <property type="project" value="UniProtKB-ARBA"/>
</dbReference>
<feature type="binding site" evidence="10">
    <location>
        <begin position="176"/>
        <end position="178"/>
    </location>
    <ligand>
        <name>substrate</name>
    </ligand>
</feature>
<dbReference type="EC" id="5.1.3.1" evidence="7 10"/>
<dbReference type="eggNOG" id="COG0036">
    <property type="taxonomic scope" value="Bacteria"/>
</dbReference>
<dbReference type="GO" id="GO:0046872">
    <property type="term" value="F:metal ion binding"/>
    <property type="evidence" value="ECO:0007669"/>
    <property type="project" value="UniProtKB-UniRule"/>
</dbReference>
<comment type="similarity">
    <text evidence="6 10 11">Belongs to the ribulose-phosphate 3-epimerase family.</text>
</comment>
<evidence type="ECO:0000256" key="2">
    <source>
        <dbReference type="ARBA" id="ARBA00001936"/>
    </source>
</evidence>